<protein>
    <recommendedName>
        <fullName evidence="4">TonB C-terminal domain-containing protein</fullName>
    </recommendedName>
</protein>
<name>A0A3P1AQC1_9FLAO</name>
<dbReference type="OrthoDB" id="1355659at2"/>
<keyword evidence="1" id="KW-0732">Signal</keyword>
<gene>
    <name evidence="2" type="ORF">EG242_13105</name>
</gene>
<organism evidence="2 3">
    <name type="scientific">Paenimyroides viscosum</name>
    <dbReference type="NCBI Taxonomy" id="2488729"/>
    <lineage>
        <taxon>Bacteria</taxon>
        <taxon>Pseudomonadati</taxon>
        <taxon>Bacteroidota</taxon>
        <taxon>Flavobacteriia</taxon>
        <taxon>Flavobacteriales</taxon>
        <taxon>Flavobacteriaceae</taxon>
        <taxon>Paenimyroides</taxon>
    </lineage>
</organism>
<accession>A0A3P1AQC1</accession>
<sequence length="138" mass="15844">MRILSIFCFLLMSVTSGYAQDTLTIEHQPIIIDASYAGGNTEDLYYYVNNNFNYNNVKKEDIPAKAKNQPYFVFYVVFAVSEDGKAFEFSPKEISAENSFYKEAVRVIASTRWNVATKNNEYKKQFMVIPIKANIGDF</sequence>
<evidence type="ECO:0000313" key="3">
    <source>
        <dbReference type="Proteomes" id="UP000268372"/>
    </source>
</evidence>
<dbReference type="Proteomes" id="UP000268372">
    <property type="component" value="Unassembled WGS sequence"/>
</dbReference>
<reference evidence="2 3" key="1">
    <citation type="submission" date="2018-11" db="EMBL/GenBank/DDBJ databases">
        <title>Flavobacterium sp. nov., YIM 102796 draft genome.</title>
        <authorList>
            <person name="Li G."/>
            <person name="Jiang Y."/>
        </authorList>
    </citation>
    <scope>NUCLEOTIDE SEQUENCE [LARGE SCALE GENOMIC DNA]</scope>
    <source>
        <strain evidence="2 3">YIM 102796</strain>
    </source>
</reference>
<dbReference type="EMBL" id="RQTJ01000038">
    <property type="protein sequence ID" value="RRA91104.1"/>
    <property type="molecule type" value="Genomic_DNA"/>
</dbReference>
<feature type="chain" id="PRO_5018116016" description="TonB C-terminal domain-containing protein" evidence="1">
    <location>
        <begin position="20"/>
        <end position="138"/>
    </location>
</feature>
<evidence type="ECO:0008006" key="4">
    <source>
        <dbReference type="Google" id="ProtNLM"/>
    </source>
</evidence>
<dbReference type="RefSeq" id="WP_124900314.1">
    <property type="nucleotide sequence ID" value="NZ_RQTJ01000038.1"/>
</dbReference>
<proteinExistence type="predicted"/>
<evidence type="ECO:0000256" key="1">
    <source>
        <dbReference type="SAM" id="SignalP"/>
    </source>
</evidence>
<keyword evidence="3" id="KW-1185">Reference proteome</keyword>
<comment type="caution">
    <text evidence="2">The sequence shown here is derived from an EMBL/GenBank/DDBJ whole genome shotgun (WGS) entry which is preliminary data.</text>
</comment>
<dbReference type="AlphaFoldDB" id="A0A3P1AQC1"/>
<evidence type="ECO:0000313" key="2">
    <source>
        <dbReference type="EMBL" id="RRA91104.1"/>
    </source>
</evidence>
<feature type="signal peptide" evidence="1">
    <location>
        <begin position="1"/>
        <end position="19"/>
    </location>
</feature>